<dbReference type="EMBL" id="KY684113">
    <property type="protein sequence ID" value="ARF12481.1"/>
    <property type="molecule type" value="Genomic_DNA"/>
</dbReference>
<protein>
    <submittedName>
        <fullName evidence="1">Uncharacterized protein</fullName>
    </submittedName>
</protein>
<accession>A0A1V0SLD8</accession>
<reference evidence="1" key="1">
    <citation type="journal article" date="2017" name="Science">
        <title>Giant viruses with an expanded complement of translation system components.</title>
        <authorList>
            <person name="Schulz F."/>
            <person name="Yutin N."/>
            <person name="Ivanova N.N."/>
            <person name="Ortega D.R."/>
            <person name="Lee T.K."/>
            <person name="Vierheilig J."/>
            <person name="Daims H."/>
            <person name="Horn M."/>
            <person name="Wagner M."/>
            <person name="Jensen G.J."/>
            <person name="Kyrpides N.C."/>
            <person name="Koonin E.V."/>
            <person name="Woyke T."/>
        </authorList>
    </citation>
    <scope>NUCLEOTIDE SEQUENCE</scope>
    <source>
        <strain evidence="1">KNV1</strain>
    </source>
</reference>
<name>A0A1V0SLD8_9VIRU</name>
<sequence>MTMDLSANPHFYNYLHKIKIFKKETPEEDSDD</sequence>
<evidence type="ECO:0000313" key="1">
    <source>
        <dbReference type="EMBL" id="ARF12481.1"/>
    </source>
</evidence>
<organism evidence="1">
    <name type="scientific">Klosneuvirus KNV1</name>
    <dbReference type="NCBI Taxonomy" id="1977640"/>
    <lineage>
        <taxon>Viruses</taxon>
        <taxon>Varidnaviria</taxon>
        <taxon>Bamfordvirae</taxon>
        <taxon>Nucleocytoviricota</taxon>
        <taxon>Megaviricetes</taxon>
        <taxon>Imitervirales</taxon>
        <taxon>Mimiviridae</taxon>
        <taxon>Klosneuvirinae</taxon>
        <taxon>Klosneuvirus</taxon>
    </lineage>
</organism>
<proteinExistence type="predicted"/>
<gene>
    <name evidence="1" type="ORF">Klosneuvirus_6_43</name>
</gene>